<gene>
    <name evidence="1" type="ORF">OCBIM_22010155mg</name>
</gene>
<organism evidence="1">
    <name type="scientific">Octopus bimaculoides</name>
    <name type="common">California two-spotted octopus</name>
    <dbReference type="NCBI Taxonomy" id="37653"/>
    <lineage>
        <taxon>Eukaryota</taxon>
        <taxon>Metazoa</taxon>
        <taxon>Spiralia</taxon>
        <taxon>Lophotrochozoa</taxon>
        <taxon>Mollusca</taxon>
        <taxon>Cephalopoda</taxon>
        <taxon>Coleoidea</taxon>
        <taxon>Octopodiformes</taxon>
        <taxon>Octopoda</taxon>
        <taxon>Incirrata</taxon>
        <taxon>Octopodidae</taxon>
        <taxon>Octopus</taxon>
    </lineage>
</organism>
<dbReference type="AlphaFoldDB" id="A0A0L8FRF5"/>
<name>A0A0L8FRF5_OCTBM</name>
<sequence>MLPEISYYQLKAVGLPDGFFRVASLTSLLTEVTISNRYPFARVIGSPLLTLKFELHN</sequence>
<protein>
    <submittedName>
        <fullName evidence="1">Uncharacterized protein</fullName>
    </submittedName>
</protein>
<dbReference type="EMBL" id="KQ427290">
    <property type="protein sequence ID" value="KOF67222.1"/>
    <property type="molecule type" value="Genomic_DNA"/>
</dbReference>
<evidence type="ECO:0000313" key="1">
    <source>
        <dbReference type="EMBL" id="KOF67222.1"/>
    </source>
</evidence>
<accession>A0A0L8FRF5</accession>
<reference evidence="1" key="1">
    <citation type="submission" date="2015-07" db="EMBL/GenBank/DDBJ databases">
        <title>MeaNS - Measles Nucleotide Surveillance Program.</title>
        <authorList>
            <person name="Tran T."/>
            <person name="Druce J."/>
        </authorList>
    </citation>
    <scope>NUCLEOTIDE SEQUENCE</scope>
    <source>
        <strain evidence="1">UCB-OBI-ISO-001</strain>
        <tissue evidence="1">Gonad</tissue>
    </source>
</reference>
<proteinExistence type="predicted"/>